<evidence type="ECO:0000313" key="3">
    <source>
        <dbReference type="EMBL" id="TGK36440.1"/>
    </source>
</evidence>
<dbReference type="EMBL" id="RQFA01000020">
    <property type="protein sequence ID" value="TGK36440.1"/>
    <property type="molecule type" value="Genomic_DNA"/>
</dbReference>
<feature type="domain" description="YdhG-like" evidence="2">
    <location>
        <begin position="29"/>
        <end position="122"/>
    </location>
</feature>
<feature type="region of interest" description="Disordered" evidence="1">
    <location>
        <begin position="138"/>
        <end position="157"/>
    </location>
</feature>
<reference evidence="3" key="1">
    <citation type="journal article" date="2019" name="PLoS Negl. Trop. Dis.">
        <title>Revisiting the worldwide diversity of Leptospira species in the environment.</title>
        <authorList>
            <person name="Vincent A.T."/>
            <person name="Schiettekatte O."/>
            <person name="Bourhy P."/>
            <person name="Veyrier F.J."/>
            <person name="Picardeau M."/>
        </authorList>
    </citation>
    <scope>NUCLEOTIDE SEQUENCE [LARGE SCALE GENOMIC DNA]</scope>
    <source>
        <strain evidence="3">201800299</strain>
    </source>
</reference>
<protein>
    <submittedName>
        <fullName evidence="3">DUF1801 domain-containing protein</fullName>
    </submittedName>
</protein>
<dbReference type="InterPro" id="IPR014922">
    <property type="entry name" value="YdhG-like"/>
</dbReference>
<name>A0A5F1YE21_9LEPT</name>
<dbReference type="AlphaFoldDB" id="A0A5F1YE21"/>
<feature type="compositionally biased region" description="Polar residues" evidence="1">
    <location>
        <begin position="141"/>
        <end position="151"/>
    </location>
</feature>
<evidence type="ECO:0000313" key="4">
    <source>
        <dbReference type="Proteomes" id="UP000298277"/>
    </source>
</evidence>
<gene>
    <name evidence="3" type="ORF">EHQ17_04000</name>
</gene>
<organism evidence="3 4">
    <name type="scientific">Leptospira gomenensis</name>
    <dbReference type="NCBI Taxonomy" id="2484974"/>
    <lineage>
        <taxon>Bacteria</taxon>
        <taxon>Pseudomonadati</taxon>
        <taxon>Spirochaetota</taxon>
        <taxon>Spirochaetia</taxon>
        <taxon>Leptospirales</taxon>
        <taxon>Leptospiraceae</taxon>
        <taxon>Leptospira</taxon>
    </lineage>
</organism>
<proteinExistence type="predicted"/>
<dbReference type="Gene3D" id="3.90.1150.200">
    <property type="match status" value="1"/>
</dbReference>
<dbReference type="OrthoDB" id="345128at2"/>
<keyword evidence="4" id="KW-1185">Reference proteome</keyword>
<dbReference type="SUPFAM" id="SSF159888">
    <property type="entry name" value="YdhG-like"/>
    <property type="match status" value="1"/>
</dbReference>
<accession>A0A5F1YE21</accession>
<comment type="caution">
    <text evidence="3">The sequence shown here is derived from an EMBL/GenBank/DDBJ whole genome shotgun (WGS) entry which is preliminary data.</text>
</comment>
<evidence type="ECO:0000256" key="1">
    <source>
        <dbReference type="SAM" id="MobiDB-lite"/>
    </source>
</evidence>
<sequence>MYLFSFIPIPKFIMSSEIRDYIETQPEPRKERFLVLRSWIVDTFPEIQEFMKQGMPAYGLGKNWIRLGAQKNRISIHLCDPYHLQSVKKKFPNLFYGKTCIDIPDDARFPLKEIQTMIKSALKAKTSILIGKNVSKRTGKIGSSSASALRQNTRRKK</sequence>
<evidence type="ECO:0000259" key="2">
    <source>
        <dbReference type="Pfam" id="PF08818"/>
    </source>
</evidence>
<dbReference type="Proteomes" id="UP000298277">
    <property type="component" value="Unassembled WGS sequence"/>
</dbReference>
<dbReference type="Pfam" id="PF08818">
    <property type="entry name" value="DUF1801"/>
    <property type="match status" value="1"/>
</dbReference>